<dbReference type="RefSeq" id="WP_052514822.1">
    <property type="nucleotide sequence ID" value="NZ_AZAC01000003.1"/>
</dbReference>
<gene>
    <name evidence="2" type="ORF">X474_04135</name>
</gene>
<dbReference type="EMBL" id="AZAC01000003">
    <property type="protein sequence ID" value="KIX15460.1"/>
    <property type="molecule type" value="Genomic_DNA"/>
</dbReference>
<feature type="transmembrane region" description="Helical" evidence="1">
    <location>
        <begin position="31"/>
        <end position="51"/>
    </location>
</feature>
<sequence length="137" mass="13965">MSIPYNKNTGGYYVNDPYYQNRSVSYPAQGAVSLGGVGAVIGAVGAAAAVIPQVNNSEITKSQAAVHVAKEAAGTGLATAAAGVVMRTVGLGGFTGLVGMFAVATGVKYLWNRTVDGQVKAQPEKAESKTTKKTAKK</sequence>
<dbReference type="InterPro" id="IPR058956">
    <property type="entry name" value="MamC"/>
</dbReference>
<accession>A0A0D2K1A5</accession>
<evidence type="ECO:0000313" key="3">
    <source>
        <dbReference type="Proteomes" id="UP000032233"/>
    </source>
</evidence>
<comment type="caution">
    <text evidence="2">The sequence shown here is derived from an EMBL/GenBank/DDBJ whole genome shotgun (WGS) entry which is preliminary data.</text>
</comment>
<name>A0A0D2K1A5_9BACT</name>
<evidence type="ECO:0000256" key="1">
    <source>
        <dbReference type="SAM" id="Phobius"/>
    </source>
</evidence>
<dbReference type="STRING" id="1429043.X474_04135"/>
<dbReference type="Pfam" id="PF26373">
    <property type="entry name" value="MamC"/>
    <property type="match status" value="1"/>
</dbReference>
<keyword evidence="1" id="KW-0472">Membrane</keyword>
<protein>
    <submittedName>
        <fullName evidence="2">Uncharacterized protein</fullName>
    </submittedName>
</protein>
<organism evidence="2 3">
    <name type="scientific">Dethiosulfatarculus sandiegensis</name>
    <dbReference type="NCBI Taxonomy" id="1429043"/>
    <lineage>
        <taxon>Bacteria</taxon>
        <taxon>Pseudomonadati</taxon>
        <taxon>Thermodesulfobacteriota</taxon>
        <taxon>Desulfarculia</taxon>
        <taxon>Desulfarculales</taxon>
        <taxon>Desulfarculaceae</taxon>
        <taxon>Dethiosulfatarculus</taxon>
    </lineage>
</organism>
<dbReference type="AlphaFoldDB" id="A0A0D2K1A5"/>
<dbReference type="InParanoid" id="A0A0D2K1A5"/>
<keyword evidence="1" id="KW-1133">Transmembrane helix</keyword>
<dbReference type="Proteomes" id="UP000032233">
    <property type="component" value="Unassembled WGS sequence"/>
</dbReference>
<proteinExistence type="predicted"/>
<keyword evidence="1" id="KW-0812">Transmembrane</keyword>
<reference evidence="2 3" key="1">
    <citation type="submission" date="2013-11" db="EMBL/GenBank/DDBJ databases">
        <title>Metagenomic analysis of a methanogenic consortium involved in long chain n-alkane degradation.</title>
        <authorList>
            <person name="Davidova I.A."/>
            <person name="Callaghan A.V."/>
            <person name="Wawrik B."/>
            <person name="Pruitt S."/>
            <person name="Marks C."/>
            <person name="Duncan K.E."/>
            <person name="Suflita J.M."/>
        </authorList>
    </citation>
    <scope>NUCLEOTIDE SEQUENCE [LARGE SCALE GENOMIC DNA]</scope>
    <source>
        <strain evidence="2 3">SPR</strain>
    </source>
</reference>
<evidence type="ECO:0000313" key="2">
    <source>
        <dbReference type="EMBL" id="KIX15460.1"/>
    </source>
</evidence>
<keyword evidence="3" id="KW-1185">Reference proteome</keyword>